<gene>
    <name evidence="7" type="ORF">PHLGIDRAFT_84090</name>
</gene>
<proteinExistence type="predicted"/>
<keyword evidence="3" id="KW-0547">Nucleotide-binding</keyword>
<comment type="subcellular location">
    <subcellularLocation>
        <location evidence="1">Cell membrane</location>
        <topology evidence="1">Lipid-anchor</topology>
        <orientation evidence="1">Cytoplasmic side</orientation>
    </subcellularLocation>
</comment>
<keyword evidence="8" id="KW-1185">Reference proteome</keyword>
<evidence type="ECO:0000256" key="3">
    <source>
        <dbReference type="ARBA" id="ARBA00022741"/>
    </source>
</evidence>
<dbReference type="GO" id="GO:0003924">
    <property type="term" value="F:GTPase activity"/>
    <property type="evidence" value="ECO:0007669"/>
    <property type="project" value="InterPro"/>
</dbReference>
<evidence type="ECO:0000313" key="8">
    <source>
        <dbReference type="Proteomes" id="UP000053257"/>
    </source>
</evidence>
<accession>A0A0C3SCJ3</accession>
<reference evidence="7 8" key="1">
    <citation type="journal article" date="2014" name="PLoS Genet.">
        <title>Analysis of the Phlebiopsis gigantea genome, transcriptome and secretome provides insight into its pioneer colonization strategies of wood.</title>
        <authorList>
            <person name="Hori C."/>
            <person name="Ishida T."/>
            <person name="Igarashi K."/>
            <person name="Samejima M."/>
            <person name="Suzuki H."/>
            <person name="Master E."/>
            <person name="Ferreira P."/>
            <person name="Ruiz-Duenas F.J."/>
            <person name="Held B."/>
            <person name="Canessa P."/>
            <person name="Larrondo L.F."/>
            <person name="Schmoll M."/>
            <person name="Druzhinina I.S."/>
            <person name="Kubicek C.P."/>
            <person name="Gaskell J.A."/>
            <person name="Kersten P."/>
            <person name="St John F."/>
            <person name="Glasner J."/>
            <person name="Sabat G."/>
            <person name="Splinter BonDurant S."/>
            <person name="Syed K."/>
            <person name="Yadav J."/>
            <person name="Mgbeahuruike A.C."/>
            <person name="Kovalchuk A."/>
            <person name="Asiegbu F.O."/>
            <person name="Lackner G."/>
            <person name="Hoffmeister D."/>
            <person name="Rencoret J."/>
            <person name="Gutierrez A."/>
            <person name="Sun H."/>
            <person name="Lindquist E."/>
            <person name="Barry K."/>
            <person name="Riley R."/>
            <person name="Grigoriev I.V."/>
            <person name="Henrissat B."/>
            <person name="Kues U."/>
            <person name="Berka R.M."/>
            <person name="Martinez A.T."/>
            <person name="Covert S.F."/>
            <person name="Blanchette R.A."/>
            <person name="Cullen D."/>
        </authorList>
    </citation>
    <scope>NUCLEOTIDE SEQUENCE [LARGE SCALE GENOMIC DNA]</scope>
    <source>
        <strain evidence="7 8">11061_1 CR5-6</strain>
    </source>
</reference>
<dbReference type="InterPro" id="IPR001806">
    <property type="entry name" value="Small_GTPase"/>
</dbReference>
<sequence length="186" mass="21383">MREYEVVVLGAGGVGKSALTVRFVNDAWLEHYNPTIEEQYRRDLVVSGEHIALEILDTAGAEQFTQLNEVYISSGHGFLLVFSLTHEASLHDLDNIRQQILHIKTGEPDVPIVIVGTKMDLYNEREVTRQAIQELALSWKIPFYETSAKKNWNIQEVFEALTKQMQQRYPDAPPKKRRNKKDCIIM</sequence>
<dbReference type="EMBL" id="KN840449">
    <property type="protein sequence ID" value="KIP10977.1"/>
    <property type="molecule type" value="Genomic_DNA"/>
</dbReference>
<keyword evidence="4" id="KW-0378">Hydrolase</keyword>
<dbReference type="InterPro" id="IPR020849">
    <property type="entry name" value="Small_GTPase_Ras-type"/>
</dbReference>
<dbReference type="AlphaFoldDB" id="A0A0C3SCJ3"/>
<dbReference type="PRINTS" id="PR00449">
    <property type="entry name" value="RASTRNSFRMNG"/>
</dbReference>
<dbReference type="NCBIfam" id="TIGR00231">
    <property type="entry name" value="small_GTP"/>
    <property type="match status" value="1"/>
</dbReference>
<evidence type="ECO:0000313" key="7">
    <source>
        <dbReference type="EMBL" id="KIP10977.1"/>
    </source>
</evidence>
<dbReference type="SMART" id="SM00173">
    <property type="entry name" value="RAS"/>
    <property type="match status" value="1"/>
</dbReference>
<keyword evidence="5" id="KW-0342">GTP-binding</keyword>
<protein>
    <submittedName>
        <fullName evidence="7">Uncharacterized protein</fullName>
    </submittedName>
</protein>
<organism evidence="7 8">
    <name type="scientific">Phlebiopsis gigantea (strain 11061_1 CR5-6)</name>
    <name type="common">White-rot fungus</name>
    <name type="synonym">Peniophora gigantea</name>
    <dbReference type="NCBI Taxonomy" id="745531"/>
    <lineage>
        <taxon>Eukaryota</taxon>
        <taxon>Fungi</taxon>
        <taxon>Dikarya</taxon>
        <taxon>Basidiomycota</taxon>
        <taxon>Agaricomycotina</taxon>
        <taxon>Agaricomycetes</taxon>
        <taxon>Polyporales</taxon>
        <taxon>Phanerochaetaceae</taxon>
        <taxon>Phlebiopsis</taxon>
    </lineage>
</organism>
<name>A0A0C3SCJ3_PHLG1</name>
<dbReference type="GO" id="GO:0005525">
    <property type="term" value="F:GTP binding"/>
    <property type="evidence" value="ECO:0007669"/>
    <property type="project" value="UniProtKB-KW"/>
</dbReference>
<evidence type="ECO:0000256" key="2">
    <source>
        <dbReference type="ARBA" id="ARBA00022475"/>
    </source>
</evidence>
<dbReference type="SMART" id="SM00175">
    <property type="entry name" value="RAB"/>
    <property type="match status" value="1"/>
</dbReference>
<keyword evidence="6" id="KW-0472">Membrane</keyword>
<keyword evidence="2" id="KW-1003">Cell membrane</keyword>
<dbReference type="PROSITE" id="PS51421">
    <property type="entry name" value="RAS"/>
    <property type="match status" value="1"/>
</dbReference>
<evidence type="ECO:0000256" key="1">
    <source>
        <dbReference type="ARBA" id="ARBA00004342"/>
    </source>
</evidence>
<dbReference type="Pfam" id="PF00071">
    <property type="entry name" value="Ras"/>
    <property type="match status" value="1"/>
</dbReference>
<dbReference type="SUPFAM" id="SSF52540">
    <property type="entry name" value="P-loop containing nucleoside triphosphate hydrolases"/>
    <property type="match status" value="1"/>
</dbReference>
<dbReference type="CDD" id="cd00876">
    <property type="entry name" value="Ras"/>
    <property type="match status" value="1"/>
</dbReference>
<dbReference type="FunFam" id="3.40.50.300:FF:001763">
    <property type="entry name" value="Ras family gtpase"/>
    <property type="match status" value="1"/>
</dbReference>
<dbReference type="Proteomes" id="UP000053257">
    <property type="component" value="Unassembled WGS sequence"/>
</dbReference>
<dbReference type="Gene3D" id="3.40.50.300">
    <property type="entry name" value="P-loop containing nucleotide triphosphate hydrolases"/>
    <property type="match status" value="1"/>
</dbReference>
<dbReference type="PROSITE" id="PS51420">
    <property type="entry name" value="RHO"/>
    <property type="match status" value="1"/>
</dbReference>
<dbReference type="OrthoDB" id="5976022at2759"/>
<dbReference type="InterPro" id="IPR005225">
    <property type="entry name" value="Small_GTP-bd"/>
</dbReference>
<dbReference type="STRING" id="745531.A0A0C3SCJ3"/>
<dbReference type="SMART" id="SM00174">
    <property type="entry name" value="RHO"/>
    <property type="match status" value="1"/>
</dbReference>
<dbReference type="GO" id="GO:0007165">
    <property type="term" value="P:signal transduction"/>
    <property type="evidence" value="ECO:0007669"/>
    <property type="project" value="InterPro"/>
</dbReference>
<dbReference type="GO" id="GO:0005886">
    <property type="term" value="C:plasma membrane"/>
    <property type="evidence" value="ECO:0007669"/>
    <property type="project" value="UniProtKB-SubCell"/>
</dbReference>
<dbReference type="PANTHER" id="PTHR24070">
    <property type="entry name" value="RAS, DI-RAS, AND RHEB FAMILY MEMBERS OF SMALL GTPASE SUPERFAMILY"/>
    <property type="match status" value="1"/>
</dbReference>
<dbReference type="PROSITE" id="PS51419">
    <property type="entry name" value="RAB"/>
    <property type="match status" value="1"/>
</dbReference>
<dbReference type="InterPro" id="IPR027417">
    <property type="entry name" value="P-loop_NTPase"/>
</dbReference>
<evidence type="ECO:0000256" key="5">
    <source>
        <dbReference type="ARBA" id="ARBA00023134"/>
    </source>
</evidence>
<evidence type="ECO:0000256" key="6">
    <source>
        <dbReference type="ARBA" id="ARBA00023136"/>
    </source>
</evidence>
<dbReference type="HOGENOM" id="CLU_041217_9_8_1"/>
<evidence type="ECO:0000256" key="4">
    <source>
        <dbReference type="ARBA" id="ARBA00022801"/>
    </source>
</evidence>